<keyword evidence="2 4" id="KW-0547">Nucleotide-binding</keyword>
<dbReference type="PANTHER" id="PTHR23074:SF17">
    <property type="entry name" value="FIDGETIN-LIKE PROTEIN 1"/>
    <property type="match status" value="1"/>
</dbReference>
<name>A0A1X0QDD4_9MICR</name>
<dbReference type="SUPFAM" id="SSF52540">
    <property type="entry name" value="P-loop containing nucleoside triphosphate hydrolases"/>
    <property type="match status" value="1"/>
</dbReference>
<evidence type="ECO:0000256" key="2">
    <source>
        <dbReference type="ARBA" id="ARBA00022741"/>
    </source>
</evidence>
<dbReference type="AlphaFoldDB" id="A0A1X0QDD4"/>
<gene>
    <name evidence="6" type="primary">FIGL1</name>
    <name evidence="6" type="ORF">HERIO_345</name>
</gene>
<dbReference type="InterPro" id="IPR027417">
    <property type="entry name" value="P-loop_NTPase"/>
</dbReference>
<organism evidence="6 7">
    <name type="scientific">Hepatospora eriocheir</name>
    <dbReference type="NCBI Taxonomy" id="1081669"/>
    <lineage>
        <taxon>Eukaryota</taxon>
        <taxon>Fungi</taxon>
        <taxon>Fungi incertae sedis</taxon>
        <taxon>Microsporidia</taxon>
        <taxon>Hepatosporidae</taxon>
        <taxon>Hepatospora</taxon>
    </lineage>
</organism>
<sequence>MSKDLYQKLQKSLNDKDIPEFPSNVPKEVLNTIDDELNDSFRNFNNLSMNEIARNRELLPFITDSYLIGEKIDLNEIEKMLKCYKPVELKEEPSVIKKMVSTGFSTASGKNTETVKENQKEDKESNVEDYILERIRKEILETDLHLSWDVVVGLELVKKTINEIILWPMLRPDLFTGLRGPLKGMLLFGPPGTGKTMIGKCIASQAKATFFSISASSLTSKWVGEGEKMVRALFYLARKMSPSVIFIDEIDSLLSQRQDNENEGSRRIKTEFLVQFDGVKADDKKQILIIGATNRPHEIDEAARRRLVKRIYVPLPDKKSRIQMVVNLVSEMKNQISETDLETIADITLGYSGSDIFNLCREAAYEPLREIDDISKFNSLDARPILLKDFLNASKLIRKSVAEEDLELFDKWNKEFGSVN</sequence>
<dbReference type="FunFam" id="1.10.8.60:FF:000022">
    <property type="entry name" value="Fidgetin like 1"/>
    <property type="match status" value="1"/>
</dbReference>
<dbReference type="VEuPathDB" id="MicrosporidiaDB:A0H76_1883"/>
<dbReference type="InterPro" id="IPR041569">
    <property type="entry name" value="AAA_lid_3"/>
</dbReference>
<keyword evidence="3 4" id="KW-0067">ATP-binding</keyword>
<evidence type="ECO:0000256" key="1">
    <source>
        <dbReference type="ARBA" id="ARBA00006914"/>
    </source>
</evidence>
<dbReference type="Gene3D" id="3.40.50.300">
    <property type="entry name" value="P-loop containing nucleotide triphosphate hydrolases"/>
    <property type="match status" value="1"/>
</dbReference>
<evidence type="ECO:0000313" key="7">
    <source>
        <dbReference type="Proteomes" id="UP000192356"/>
    </source>
</evidence>
<reference evidence="6 7" key="1">
    <citation type="journal article" date="2017" name="Environ. Microbiol.">
        <title>Decay of the glycolytic pathway and adaptation to intranuclear parasitism within Enterocytozoonidae microsporidia.</title>
        <authorList>
            <person name="Wiredu Boakye D."/>
            <person name="Jaroenlak P."/>
            <person name="Prachumwat A."/>
            <person name="Williams T.A."/>
            <person name="Bateman K.S."/>
            <person name="Itsathitphaisarn O."/>
            <person name="Sritunyalucksana K."/>
            <person name="Paszkiewicz K.H."/>
            <person name="Moore K.A."/>
            <person name="Stentiford G.D."/>
            <person name="Williams B.A."/>
        </authorList>
    </citation>
    <scope>NUCLEOTIDE SEQUENCE [LARGE SCALE GENOMIC DNA]</scope>
    <source>
        <strain evidence="6 7">GB1</strain>
    </source>
</reference>
<dbReference type="FunFam" id="3.40.50.300:FF:000093">
    <property type="entry name" value="Fidgetin-like 1"/>
    <property type="match status" value="1"/>
</dbReference>
<evidence type="ECO:0000256" key="3">
    <source>
        <dbReference type="ARBA" id="ARBA00022840"/>
    </source>
</evidence>
<dbReference type="InterPro" id="IPR003959">
    <property type="entry name" value="ATPase_AAA_core"/>
</dbReference>
<proteinExistence type="inferred from homology"/>
<evidence type="ECO:0000313" key="6">
    <source>
        <dbReference type="EMBL" id="ORD97811.1"/>
    </source>
</evidence>
<dbReference type="OrthoDB" id="10251136at2759"/>
<dbReference type="Pfam" id="PF09336">
    <property type="entry name" value="Vps4_C"/>
    <property type="match status" value="1"/>
</dbReference>
<dbReference type="VEuPathDB" id="MicrosporidiaDB:HERIO_345"/>
<dbReference type="InterPro" id="IPR015415">
    <property type="entry name" value="Spast_Vps4_C"/>
</dbReference>
<feature type="domain" description="AAA+ ATPase" evidence="5">
    <location>
        <begin position="181"/>
        <end position="317"/>
    </location>
</feature>
<dbReference type="GO" id="GO:0016887">
    <property type="term" value="F:ATP hydrolysis activity"/>
    <property type="evidence" value="ECO:0007669"/>
    <property type="project" value="InterPro"/>
</dbReference>
<evidence type="ECO:0000256" key="4">
    <source>
        <dbReference type="RuleBase" id="RU003651"/>
    </source>
</evidence>
<dbReference type="VEuPathDB" id="MicrosporidiaDB:A0H76_2126"/>
<dbReference type="Gene3D" id="1.10.8.60">
    <property type="match status" value="1"/>
</dbReference>
<comment type="caution">
    <text evidence="6">The sequence shown here is derived from an EMBL/GenBank/DDBJ whole genome shotgun (WGS) entry which is preliminary data.</text>
</comment>
<dbReference type="InterPro" id="IPR003960">
    <property type="entry name" value="ATPase_AAA_CS"/>
</dbReference>
<accession>A0A1X0QDD4</accession>
<dbReference type="GO" id="GO:0005524">
    <property type="term" value="F:ATP binding"/>
    <property type="evidence" value="ECO:0007669"/>
    <property type="project" value="UniProtKB-KW"/>
</dbReference>
<dbReference type="PROSITE" id="PS00674">
    <property type="entry name" value="AAA"/>
    <property type="match status" value="1"/>
</dbReference>
<dbReference type="SMART" id="SM00382">
    <property type="entry name" value="AAA"/>
    <property type="match status" value="1"/>
</dbReference>
<protein>
    <submittedName>
        <fullName evidence="6">FIGL1</fullName>
    </submittedName>
</protein>
<dbReference type="InterPro" id="IPR050304">
    <property type="entry name" value="MT-severing_AAA_ATPase"/>
</dbReference>
<comment type="similarity">
    <text evidence="1 4">Belongs to the AAA ATPase family.</text>
</comment>
<dbReference type="PANTHER" id="PTHR23074">
    <property type="entry name" value="AAA DOMAIN-CONTAINING"/>
    <property type="match status" value="1"/>
</dbReference>
<evidence type="ECO:0000259" key="5">
    <source>
        <dbReference type="SMART" id="SM00382"/>
    </source>
</evidence>
<dbReference type="Proteomes" id="UP000192356">
    <property type="component" value="Unassembled WGS sequence"/>
</dbReference>
<dbReference type="InterPro" id="IPR003593">
    <property type="entry name" value="AAA+_ATPase"/>
</dbReference>
<dbReference type="Pfam" id="PF17862">
    <property type="entry name" value="AAA_lid_3"/>
    <property type="match status" value="1"/>
</dbReference>
<dbReference type="EMBL" id="LVKB01000009">
    <property type="protein sequence ID" value="ORD97811.1"/>
    <property type="molecule type" value="Genomic_DNA"/>
</dbReference>
<dbReference type="Pfam" id="PF00004">
    <property type="entry name" value="AAA"/>
    <property type="match status" value="1"/>
</dbReference>
<keyword evidence="7" id="KW-1185">Reference proteome</keyword>